<proteinExistence type="predicted"/>
<comment type="caution">
    <text evidence="1">The sequence shown here is derived from an EMBL/GenBank/DDBJ whole genome shotgun (WGS) entry which is preliminary data.</text>
</comment>
<reference evidence="1" key="1">
    <citation type="submission" date="2022-10" db="EMBL/GenBank/DDBJ databases">
        <title>Complete Genome of Trichothecium roseum strain YXFP-22015, a Plant Pathogen Isolated from Citrus.</title>
        <authorList>
            <person name="Wang Y."/>
            <person name="Zhu L."/>
        </authorList>
    </citation>
    <scope>NUCLEOTIDE SEQUENCE</scope>
    <source>
        <strain evidence="1">YXFP-22015</strain>
    </source>
</reference>
<evidence type="ECO:0000313" key="2">
    <source>
        <dbReference type="Proteomes" id="UP001163324"/>
    </source>
</evidence>
<protein>
    <submittedName>
        <fullName evidence="1">Uncharacterized protein</fullName>
    </submittedName>
</protein>
<gene>
    <name evidence="1" type="ORF">N3K66_007196</name>
</gene>
<keyword evidence="2" id="KW-1185">Reference proteome</keyword>
<name>A0ACC0UTD1_9HYPO</name>
<organism evidence="1 2">
    <name type="scientific">Trichothecium roseum</name>
    <dbReference type="NCBI Taxonomy" id="47278"/>
    <lineage>
        <taxon>Eukaryota</taxon>
        <taxon>Fungi</taxon>
        <taxon>Dikarya</taxon>
        <taxon>Ascomycota</taxon>
        <taxon>Pezizomycotina</taxon>
        <taxon>Sordariomycetes</taxon>
        <taxon>Hypocreomycetidae</taxon>
        <taxon>Hypocreales</taxon>
        <taxon>Hypocreales incertae sedis</taxon>
        <taxon>Trichothecium</taxon>
    </lineage>
</organism>
<dbReference type="Proteomes" id="UP001163324">
    <property type="component" value="Chromosome 7"/>
</dbReference>
<evidence type="ECO:0000313" key="1">
    <source>
        <dbReference type="EMBL" id="KAI9897340.1"/>
    </source>
</evidence>
<accession>A0ACC0UTD1</accession>
<dbReference type="EMBL" id="CM047946">
    <property type="protein sequence ID" value="KAI9897340.1"/>
    <property type="molecule type" value="Genomic_DNA"/>
</dbReference>
<sequence length="355" mass="39137">MAAIDQMPAHVYHVELQGMPHEVHIRHIGEDWAGITNQAERKKLQNRLNKRISRQRKRQNMVAVGIYKSRPSSAESPGSNSTTTTTSGGSSPAASAASSAASEGYGTPASMTVCPVEQMDVSFGHCTAETIAEKRAILNRFAEQALRSYSTADPCADHRLHLIQLNIINGLTRNAAALGFNFDWLICEVVSPFGSQGRPCSSLLSSTPTAALTLQRQQHQQHQQLSAVNLRPALVVPFPETLTPTKLQLSMRHHPWVDLFLLPTLRDNLLAAAQVLTPEDEQELYNDVLEAGGGRREWAGLVVWGEPSDPGSWEISAPFFRKWGWILKGCDEILEATNRWRRQRGELPITAGVPV</sequence>